<dbReference type="Proteomes" id="UP000758603">
    <property type="component" value="Unassembled WGS sequence"/>
</dbReference>
<feature type="chain" id="PRO_5040442835" description="Secreted protein" evidence="1">
    <location>
        <begin position="22"/>
        <end position="189"/>
    </location>
</feature>
<evidence type="ECO:0008006" key="4">
    <source>
        <dbReference type="Google" id="ProtNLM"/>
    </source>
</evidence>
<dbReference type="GeneID" id="70131606"/>
<evidence type="ECO:0000256" key="1">
    <source>
        <dbReference type="SAM" id="SignalP"/>
    </source>
</evidence>
<proteinExistence type="predicted"/>
<evidence type="ECO:0000313" key="2">
    <source>
        <dbReference type="EMBL" id="KAH6654112.1"/>
    </source>
</evidence>
<keyword evidence="3" id="KW-1185">Reference proteome</keyword>
<keyword evidence="1" id="KW-0732">Signal</keyword>
<feature type="signal peptide" evidence="1">
    <location>
        <begin position="1"/>
        <end position="21"/>
    </location>
</feature>
<evidence type="ECO:0000313" key="3">
    <source>
        <dbReference type="Proteomes" id="UP000758603"/>
    </source>
</evidence>
<dbReference type="EMBL" id="JAGPXC010000004">
    <property type="protein sequence ID" value="KAH6654112.1"/>
    <property type="molecule type" value="Genomic_DNA"/>
</dbReference>
<dbReference type="AlphaFoldDB" id="A0A9P8ULE2"/>
<sequence>MGSATAKLIPLHIILLGPVDLAYLVQEGPVFAWRSFCQVLPRAASERGTRSAINGRPVVFLQQLCLNARMLIHSADTSPVIYGYVANNTTQIFRRQAALILWSEFTCLKTREPLFGSFSSREMREGIPWSVRIDMLFRVRRTAGSVSNTRTPHQTTKTVKGMTSLDFTSSHLLSSVCFIQDRSLGFTHT</sequence>
<name>A0A9P8ULE2_9PEZI</name>
<protein>
    <recommendedName>
        <fullName evidence="4">Secreted protein</fullName>
    </recommendedName>
</protein>
<comment type="caution">
    <text evidence="2">The sequence shown here is derived from an EMBL/GenBank/DDBJ whole genome shotgun (WGS) entry which is preliminary data.</text>
</comment>
<accession>A0A9P8ULE2</accession>
<dbReference type="RefSeq" id="XP_045958382.1">
    <property type="nucleotide sequence ID" value="XM_046102714.1"/>
</dbReference>
<organism evidence="2 3">
    <name type="scientific">Truncatella angustata</name>
    <dbReference type="NCBI Taxonomy" id="152316"/>
    <lineage>
        <taxon>Eukaryota</taxon>
        <taxon>Fungi</taxon>
        <taxon>Dikarya</taxon>
        <taxon>Ascomycota</taxon>
        <taxon>Pezizomycotina</taxon>
        <taxon>Sordariomycetes</taxon>
        <taxon>Xylariomycetidae</taxon>
        <taxon>Amphisphaeriales</taxon>
        <taxon>Sporocadaceae</taxon>
        <taxon>Truncatella</taxon>
    </lineage>
</organism>
<reference evidence="2" key="1">
    <citation type="journal article" date="2021" name="Nat. Commun.">
        <title>Genetic determinants of endophytism in the Arabidopsis root mycobiome.</title>
        <authorList>
            <person name="Mesny F."/>
            <person name="Miyauchi S."/>
            <person name="Thiergart T."/>
            <person name="Pickel B."/>
            <person name="Atanasova L."/>
            <person name="Karlsson M."/>
            <person name="Huettel B."/>
            <person name="Barry K.W."/>
            <person name="Haridas S."/>
            <person name="Chen C."/>
            <person name="Bauer D."/>
            <person name="Andreopoulos W."/>
            <person name="Pangilinan J."/>
            <person name="LaButti K."/>
            <person name="Riley R."/>
            <person name="Lipzen A."/>
            <person name="Clum A."/>
            <person name="Drula E."/>
            <person name="Henrissat B."/>
            <person name="Kohler A."/>
            <person name="Grigoriev I.V."/>
            <person name="Martin F.M."/>
            <person name="Hacquard S."/>
        </authorList>
    </citation>
    <scope>NUCLEOTIDE SEQUENCE</scope>
    <source>
        <strain evidence="2">MPI-SDFR-AT-0073</strain>
    </source>
</reference>
<gene>
    <name evidence="2" type="ORF">BKA67DRAFT_564183</name>
</gene>